<keyword evidence="1" id="KW-0479">Metal-binding</keyword>
<keyword evidence="1 2" id="KW-0456">Lyase</keyword>
<comment type="cofactor">
    <cofactor evidence="1">
        <name>Mg(2+)</name>
        <dbReference type="ChEBI" id="CHEBI:18420"/>
    </cofactor>
</comment>
<dbReference type="InterPro" id="IPR034686">
    <property type="entry name" value="Terpene_cyclase-like_2"/>
</dbReference>
<dbReference type="SUPFAM" id="SSF48576">
    <property type="entry name" value="Terpenoid synthases"/>
    <property type="match status" value="1"/>
</dbReference>
<dbReference type="Pfam" id="PF19086">
    <property type="entry name" value="Terpene_syn_C_2"/>
    <property type="match status" value="1"/>
</dbReference>
<dbReference type="SFLD" id="SFLDG01020">
    <property type="entry name" value="Terpene_Cyclase_Like_2"/>
    <property type="match status" value="1"/>
</dbReference>
<dbReference type="RefSeq" id="WP_348757480.1">
    <property type="nucleotide sequence ID" value="NZ_OZ026884.1"/>
</dbReference>
<proteinExistence type="inferred from homology"/>
<organism evidence="2 3">
    <name type="scientific">Candidatus Methylocalor cossyra</name>
    <dbReference type="NCBI Taxonomy" id="3108543"/>
    <lineage>
        <taxon>Bacteria</taxon>
        <taxon>Pseudomonadati</taxon>
        <taxon>Pseudomonadota</taxon>
        <taxon>Gammaproteobacteria</taxon>
        <taxon>Methylococcales</taxon>
        <taxon>Methylococcaceae</taxon>
        <taxon>Candidatus Methylocalor</taxon>
    </lineage>
</organism>
<dbReference type="Proteomes" id="UP001497493">
    <property type="component" value="Chromosome"/>
</dbReference>
<keyword evidence="1" id="KW-0460">Magnesium</keyword>
<dbReference type="EC" id="4.2.3.-" evidence="1"/>
<evidence type="ECO:0000313" key="2">
    <source>
        <dbReference type="EMBL" id="CAL1240937.1"/>
    </source>
</evidence>
<name>A0ABP1CAP2_9GAMM</name>
<keyword evidence="3" id="KW-1185">Reference proteome</keyword>
<accession>A0ABP1CAP2</accession>
<gene>
    <name evidence="2" type="ORF">MECH1_V1_2161</name>
</gene>
<evidence type="ECO:0000313" key="3">
    <source>
        <dbReference type="Proteomes" id="UP001497493"/>
    </source>
</evidence>
<protein>
    <recommendedName>
        <fullName evidence="1">Terpene synthase</fullName>
        <ecNumber evidence="1">4.2.3.-</ecNumber>
    </recommendedName>
</protein>
<reference evidence="2 3" key="1">
    <citation type="submission" date="2024-04" db="EMBL/GenBank/DDBJ databases">
        <authorList>
            <person name="Cremers G."/>
        </authorList>
    </citation>
    <scope>NUCLEOTIDE SEQUENCE [LARGE SCALE GENOMIC DNA]</scope>
    <source>
        <strain evidence="2">MeCH1-AG</strain>
    </source>
</reference>
<dbReference type="PANTHER" id="PTHR35201">
    <property type="entry name" value="TERPENE SYNTHASE"/>
    <property type="match status" value="1"/>
</dbReference>
<dbReference type="PANTHER" id="PTHR35201:SF4">
    <property type="entry name" value="BETA-PINACENE SYNTHASE-RELATED"/>
    <property type="match status" value="1"/>
</dbReference>
<dbReference type="GO" id="GO:0016829">
    <property type="term" value="F:lyase activity"/>
    <property type="evidence" value="ECO:0007669"/>
    <property type="project" value="UniProtKB-KW"/>
</dbReference>
<dbReference type="InterPro" id="IPR008949">
    <property type="entry name" value="Isoprenoid_synthase_dom_sf"/>
</dbReference>
<comment type="similarity">
    <text evidence="1">Belongs to the terpene synthase family.</text>
</comment>
<dbReference type="EMBL" id="OZ026884">
    <property type="protein sequence ID" value="CAL1240937.1"/>
    <property type="molecule type" value="Genomic_DNA"/>
</dbReference>
<sequence length="347" mass="39580">MQLLDIPPLTVPFETRLNPYMRESWEGCLAWAERIGLIASEKARSRIAKACYDQLAGYAYPYADREGLECAMCFSLWLFLLDDQLDECTLGRQSDIGHGMLDHLLILVKHGVLADGTASRIEHAWVDLAGRIREHCDAHQWQRFVDHMVGYLNSLKWEIRNRSAQRVPDPLLFSEMRRQTGGVLPSFDFIEFANAIALDDDVLRDQHFKVMYDCAVDIVCIVNDIISYQKEAARGEVNNFVVVYANALGLSTAEATAFLANLLRLRIDTFVDAKAVMEVTLDRLTNAKGRNSAWVYISGLEHWMRANLEYSKISGRYHDIEIAQRDRPMSWIENLTLVPQTSLLPPQ</sequence>
<dbReference type="Gene3D" id="1.10.600.10">
    <property type="entry name" value="Farnesyl Diphosphate Synthase"/>
    <property type="match status" value="1"/>
</dbReference>
<evidence type="ECO:0000256" key="1">
    <source>
        <dbReference type="RuleBase" id="RU366034"/>
    </source>
</evidence>
<dbReference type="SFLD" id="SFLDS00005">
    <property type="entry name" value="Isoprenoid_Synthase_Type_I"/>
    <property type="match status" value="1"/>
</dbReference>